<reference evidence="1 2" key="1">
    <citation type="submission" date="2024-06" db="EMBL/GenBank/DDBJ databases">
        <title>Genomics of switchgrass bacterial isolates.</title>
        <authorList>
            <person name="Shade A."/>
        </authorList>
    </citation>
    <scope>NUCLEOTIDE SEQUENCE [LARGE SCALE GENOMIC DNA]</scope>
    <source>
        <strain evidence="1 2">PvP084</strain>
    </source>
</reference>
<sequence length="90" mass="9527">MKPNTLLTLENTVTSPIEHGDAGVILKPDGTFKVFSTGVDGPLTPAQEAQGRKLIALSIALRYPEVMMVLERMANDPAIVGDGIDTGPSH</sequence>
<proteinExistence type="predicted"/>
<dbReference type="EMBL" id="JBEPNW010000008">
    <property type="protein sequence ID" value="MET3869999.1"/>
    <property type="molecule type" value="Genomic_DNA"/>
</dbReference>
<accession>A0ABV2NTX3</accession>
<name>A0ABV2NTX3_9HYPH</name>
<keyword evidence="2" id="KW-1185">Reference proteome</keyword>
<evidence type="ECO:0008006" key="3">
    <source>
        <dbReference type="Google" id="ProtNLM"/>
    </source>
</evidence>
<comment type="caution">
    <text evidence="1">The sequence shown here is derived from an EMBL/GenBank/DDBJ whole genome shotgun (WGS) entry which is preliminary data.</text>
</comment>
<organism evidence="1 2">
    <name type="scientific">Methylobacterium radiotolerans</name>
    <dbReference type="NCBI Taxonomy" id="31998"/>
    <lineage>
        <taxon>Bacteria</taxon>
        <taxon>Pseudomonadati</taxon>
        <taxon>Pseudomonadota</taxon>
        <taxon>Alphaproteobacteria</taxon>
        <taxon>Hyphomicrobiales</taxon>
        <taxon>Methylobacteriaceae</taxon>
        <taxon>Methylobacterium</taxon>
    </lineage>
</organism>
<protein>
    <recommendedName>
        <fullName evidence="3">Asparaginase</fullName>
    </recommendedName>
</protein>
<evidence type="ECO:0000313" key="2">
    <source>
        <dbReference type="Proteomes" id="UP001549119"/>
    </source>
</evidence>
<evidence type="ECO:0000313" key="1">
    <source>
        <dbReference type="EMBL" id="MET3869999.1"/>
    </source>
</evidence>
<dbReference type="Proteomes" id="UP001549119">
    <property type="component" value="Unassembled WGS sequence"/>
</dbReference>
<dbReference type="RefSeq" id="WP_209651115.1">
    <property type="nucleotide sequence ID" value="NZ_JBEPNV010000005.1"/>
</dbReference>
<gene>
    <name evidence="1" type="ORF">ABIC20_007384</name>
</gene>